<reference evidence="3" key="1">
    <citation type="journal article" date="2023" name="IScience">
        <title>Live-bearing cockroach genome reveals convergent evolutionary mechanisms linked to viviparity in insects and beyond.</title>
        <authorList>
            <person name="Fouks B."/>
            <person name="Harrison M.C."/>
            <person name="Mikhailova A.A."/>
            <person name="Marchal E."/>
            <person name="English S."/>
            <person name="Carruthers M."/>
            <person name="Jennings E.C."/>
            <person name="Chiamaka E.L."/>
            <person name="Frigard R.A."/>
            <person name="Pippel M."/>
            <person name="Attardo G.M."/>
            <person name="Benoit J.B."/>
            <person name="Bornberg-Bauer E."/>
            <person name="Tobe S.S."/>
        </authorList>
    </citation>
    <scope>NUCLEOTIDE SEQUENCE</scope>
    <source>
        <strain evidence="3">Stay&amp;Tobe</strain>
    </source>
</reference>
<proteinExistence type="predicted"/>
<organism evidence="3 4">
    <name type="scientific">Diploptera punctata</name>
    <name type="common">Pacific beetle cockroach</name>
    <dbReference type="NCBI Taxonomy" id="6984"/>
    <lineage>
        <taxon>Eukaryota</taxon>
        <taxon>Metazoa</taxon>
        <taxon>Ecdysozoa</taxon>
        <taxon>Arthropoda</taxon>
        <taxon>Hexapoda</taxon>
        <taxon>Insecta</taxon>
        <taxon>Pterygota</taxon>
        <taxon>Neoptera</taxon>
        <taxon>Polyneoptera</taxon>
        <taxon>Dictyoptera</taxon>
        <taxon>Blattodea</taxon>
        <taxon>Blaberoidea</taxon>
        <taxon>Blaberidae</taxon>
        <taxon>Diplopterinae</taxon>
        <taxon>Diploptera</taxon>
    </lineage>
</organism>
<dbReference type="EMBL" id="JASPKZ010010240">
    <property type="protein sequence ID" value="KAJ9575095.1"/>
    <property type="molecule type" value="Genomic_DNA"/>
</dbReference>
<keyword evidence="1" id="KW-0175">Coiled coil</keyword>
<accession>A0AAD8E2M7</accession>
<feature type="region of interest" description="Disordered" evidence="2">
    <location>
        <begin position="269"/>
        <end position="304"/>
    </location>
</feature>
<comment type="caution">
    <text evidence="3">The sequence shown here is derived from an EMBL/GenBank/DDBJ whole genome shotgun (WGS) entry which is preliminary data.</text>
</comment>
<evidence type="ECO:0000313" key="3">
    <source>
        <dbReference type="EMBL" id="KAJ9575095.1"/>
    </source>
</evidence>
<feature type="compositionally biased region" description="Polar residues" evidence="2">
    <location>
        <begin position="356"/>
        <end position="369"/>
    </location>
</feature>
<feature type="region of interest" description="Disordered" evidence="2">
    <location>
        <begin position="350"/>
        <end position="369"/>
    </location>
</feature>
<reference evidence="3" key="2">
    <citation type="submission" date="2023-05" db="EMBL/GenBank/DDBJ databases">
        <authorList>
            <person name="Fouks B."/>
        </authorList>
    </citation>
    <scope>NUCLEOTIDE SEQUENCE</scope>
    <source>
        <strain evidence="3">Stay&amp;Tobe</strain>
        <tissue evidence="3">Testes</tissue>
    </source>
</reference>
<dbReference type="Proteomes" id="UP001233999">
    <property type="component" value="Unassembled WGS sequence"/>
</dbReference>
<gene>
    <name evidence="3" type="ORF">L9F63_007756</name>
</gene>
<dbReference type="AlphaFoldDB" id="A0AAD8E2M7"/>
<evidence type="ECO:0000256" key="1">
    <source>
        <dbReference type="SAM" id="Coils"/>
    </source>
</evidence>
<keyword evidence="4" id="KW-1185">Reference proteome</keyword>
<sequence>MCAGDRRMEEVERLELQLKLLTEDHTRLKADSQRQNEQLSSKDKLLEEEKAEKQAAKEELHQRLLVMLKNAKGDHLEENDSTDTLQSLETYLQSSSHVVIKQQQEISELQTLCRTLKRDLEKSLAAQKTLLQQQQDLEAESIELQEFLQAEKSTLAEALKDAETEIKGQRLELSQKESELERQQEECKHLVRISEQRRQENLALQARLCSLEQRSRELLLQQGAAVSGAAVALSGLSSRLDGLVEQLVVSYNISEKDLEDVIFHNEAYSKSNSSVEASPEKVSANKQSEQPSYDEQHTPSPKRGTSFVSAVISAIRNATVGGTANQSDAQTEEIVEIADNNHEETLQVVDSERDSSTVQGEDTISNPRYSTGSISASCLANSESLQNLSQAILNRQQFELAQADGSEDISSIEYEGSGIELLPPLEDCSPAITLVDQIIDVDNLVTKLLKVLRIIQLENDTCVDELHDERMQLAEQVRREQESRREAQEEVRNWERIGARLRGEVQDVRLQLQRRVQDLEQTRNELERHKDQIEELTKETETI</sequence>
<feature type="compositionally biased region" description="Polar residues" evidence="2">
    <location>
        <begin position="284"/>
        <end position="293"/>
    </location>
</feature>
<feature type="region of interest" description="Disordered" evidence="2">
    <location>
        <begin position="29"/>
        <end position="53"/>
    </location>
</feature>
<evidence type="ECO:0000313" key="4">
    <source>
        <dbReference type="Proteomes" id="UP001233999"/>
    </source>
</evidence>
<protein>
    <submittedName>
        <fullName evidence="3">Uncharacterized protein</fullName>
    </submittedName>
</protein>
<name>A0AAD8E2M7_DIPPU</name>
<feature type="coiled-coil region" evidence="1">
    <location>
        <begin position="463"/>
        <end position="539"/>
    </location>
</feature>
<evidence type="ECO:0000256" key="2">
    <source>
        <dbReference type="SAM" id="MobiDB-lite"/>
    </source>
</evidence>
<feature type="coiled-coil region" evidence="1">
    <location>
        <begin position="99"/>
        <end position="193"/>
    </location>
</feature>